<evidence type="ECO:0000313" key="2">
    <source>
        <dbReference type="EMBL" id="CUN46731.1"/>
    </source>
</evidence>
<dbReference type="EMBL" id="CYZE01000001">
    <property type="protein sequence ID" value="CUN46731.1"/>
    <property type="molecule type" value="Genomic_DNA"/>
</dbReference>
<organism evidence="2 3">
    <name type="scientific">Hungatella hathewayi</name>
    <dbReference type="NCBI Taxonomy" id="154046"/>
    <lineage>
        <taxon>Bacteria</taxon>
        <taxon>Bacillati</taxon>
        <taxon>Bacillota</taxon>
        <taxon>Clostridia</taxon>
        <taxon>Lachnospirales</taxon>
        <taxon>Lachnospiraceae</taxon>
        <taxon>Hungatella</taxon>
    </lineage>
</organism>
<gene>
    <name evidence="2" type="primary">UbiD</name>
    <name evidence="2" type="ORF">ERS852407_00282</name>
</gene>
<evidence type="ECO:0000313" key="3">
    <source>
        <dbReference type="Proteomes" id="UP000095651"/>
    </source>
</evidence>
<protein>
    <submittedName>
        <fullName evidence="2">3-polyprenyl-4-hydroxybenzoate decarboxylase</fullName>
    </submittedName>
</protein>
<feature type="compositionally biased region" description="Basic and acidic residues" evidence="1">
    <location>
        <begin position="121"/>
        <end position="131"/>
    </location>
</feature>
<reference evidence="2 3" key="1">
    <citation type="submission" date="2015-09" db="EMBL/GenBank/DDBJ databases">
        <authorList>
            <consortium name="Pathogen Informatics"/>
        </authorList>
    </citation>
    <scope>NUCLEOTIDE SEQUENCE [LARGE SCALE GENOMIC DNA]</scope>
    <source>
        <strain evidence="2 3">2789STDY5608850</strain>
    </source>
</reference>
<feature type="region of interest" description="Disordered" evidence="1">
    <location>
        <begin position="109"/>
        <end position="131"/>
    </location>
</feature>
<proteinExistence type="predicted"/>
<accession>A0A173X4Q2</accession>
<dbReference type="RefSeq" id="WP_055652715.1">
    <property type="nucleotide sequence ID" value="NZ_CABIXC010000001.1"/>
</dbReference>
<name>A0A173X4Q2_9FIRM</name>
<dbReference type="Proteomes" id="UP000095651">
    <property type="component" value="Unassembled WGS sequence"/>
</dbReference>
<evidence type="ECO:0000256" key="1">
    <source>
        <dbReference type="SAM" id="MobiDB-lite"/>
    </source>
</evidence>
<dbReference type="AlphaFoldDB" id="A0A173X4Q2"/>
<sequence length="131" mass="14975">MKISWYDHLYVGDKAKKKRYQIIQAIRNSRLISGAYVITPSLSGNNVLDIYPAMELSAPWYRDEEFFIIGIAADYWEALEVTRQIIDELYRNTGGFDLAGYLNDHSHAPCTSGRDNQARNMSEHVPEAGEM</sequence>